<reference evidence="4 5" key="1">
    <citation type="submission" date="2021-01" db="EMBL/GenBank/DDBJ databases">
        <title>FDA dAtabase for Regulatory Grade micrObial Sequences (FDA-ARGOS): Supporting development and validation of Infectious Disease Dx tests.</title>
        <authorList>
            <person name="Sproer C."/>
            <person name="Gronow S."/>
            <person name="Severitt S."/>
            <person name="Schroder I."/>
            <person name="Tallon L."/>
            <person name="Sadzewicz L."/>
            <person name="Zhao X."/>
            <person name="Boylan J."/>
            <person name="Ott S."/>
            <person name="Bowen H."/>
            <person name="Vavikolanu K."/>
            <person name="Mehta A."/>
            <person name="Aluvathingal J."/>
            <person name="Nadendla S."/>
            <person name="Lowell S."/>
            <person name="Myers T."/>
            <person name="Yan Y."/>
            <person name="Sichtig H."/>
        </authorList>
    </citation>
    <scope>NUCLEOTIDE SEQUENCE [LARGE SCALE GENOMIC DNA]</scope>
    <source>
        <strain evidence="4 5">FDAARGOS_1141</strain>
    </source>
</reference>
<keyword evidence="1" id="KW-0732">Signal</keyword>
<evidence type="ECO:0000256" key="1">
    <source>
        <dbReference type="SAM" id="SignalP"/>
    </source>
</evidence>
<gene>
    <name evidence="4" type="ORF">I6I98_09695</name>
</gene>
<organism evidence="4 5">
    <name type="scientific">Sphingobacterium multivorum</name>
    <dbReference type="NCBI Taxonomy" id="28454"/>
    <lineage>
        <taxon>Bacteria</taxon>
        <taxon>Pseudomonadati</taxon>
        <taxon>Bacteroidota</taxon>
        <taxon>Sphingobacteriia</taxon>
        <taxon>Sphingobacteriales</taxon>
        <taxon>Sphingobacteriaceae</taxon>
        <taxon>Sphingobacterium</taxon>
    </lineage>
</organism>
<feature type="domain" description="DUF5016" evidence="2">
    <location>
        <begin position="16"/>
        <end position="116"/>
    </location>
</feature>
<feature type="signal peptide" evidence="1">
    <location>
        <begin position="1"/>
        <end position="19"/>
    </location>
</feature>
<keyword evidence="5" id="KW-1185">Reference proteome</keyword>
<dbReference type="PROSITE" id="PS51257">
    <property type="entry name" value="PROKAR_LIPOPROTEIN"/>
    <property type="match status" value="1"/>
</dbReference>
<name>A0ABX7CTR6_SPHMU</name>
<accession>A0ABX7CTR6</accession>
<evidence type="ECO:0000313" key="4">
    <source>
        <dbReference type="EMBL" id="QQT55503.1"/>
    </source>
</evidence>
<dbReference type="InterPro" id="IPR032184">
    <property type="entry name" value="DUF5016"/>
</dbReference>
<dbReference type="InterPro" id="IPR033429">
    <property type="entry name" value="DUF5125"/>
</dbReference>
<protein>
    <submittedName>
        <fullName evidence="4">DUF5125 domain-containing protein</fullName>
    </submittedName>
</protein>
<evidence type="ECO:0000259" key="3">
    <source>
        <dbReference type="Pfam" id="PF17163"/>
    </source>
</evidence>
<dbReference type="EMBL" id="CP068224">
    <property type="protein sequence ID" value="QQT55503.1"/>
    <property type="molecule type" value="Genomic_DNA"/>
</dbReference>
<feature type="chain" id="PRO_5046444596" evidence="1">
    <location>
        <begin position="20"/>
        <end position="474"/>
    </location>
</feature>
<evidence type="ECO:0000313" key="5">
    <source>
        <dbReference type="Proteomes" id="UP000595498"/>
    </source>
</evidence>
<feature type="domain" description="DUF5125" evidence="3">
    <location>
        <begin position="123"/>
        <end position="301"/>
    </location>
</feature>
<sequence>MRRKTKLFLLLGMSSAVYACKEDIQIDTPSIASYQTVEVAYMGDSIPVDITVDGAYPLNTIKTTFFRNDERIAEGIIPANKAGIYHSKLLVPFIKDIADGPAEIQIMVKNKNFNYTTIMVPIQITRPKFPYLTLKTAYGDYKMEPVPGEPYKYAVTEAFPNTKLNALIEAPPYGKNGNSFLFGGATISAYATNKDSIPFQIVRAPGSTFTVSFDTRSFEAAPFLKPSFGAIEFPNFANNIAVIEAEFKQNQLIGLDGIVDIANWWINPSFLSNNGDGTYKFRAIDGKYRITADQALKYFKIEPMAGDALANFDPVRKTGGVWVNGGIGDSDGSAPKERFGIPSMAANPSLWNPQKNVAMAPLGNGVYQIKLIAGQNLFLSNVSGSTVGISFYQNSRSFDNYFALNLVQNLYGSPGQPTSAGGTTRFELKTSIGNVSKDAPIISTVSNRTLGANRTYVFTLDTKVSPAAVTITLE</sequence>
<dbReference type="Pfam" id="PF16408">
    <property type="entry name" value="DUF5016"/>
    <property type="match status" value="1"/>
</dbReference>
<dbReference type="Proteomes" id="UP000595498">
    <property type="component" value="Chromosome"/>
</dbReference>
<dbReference type="Pfam" id="PF17163">
    <property type="entry name" value="DUF5125"/>
    <property type="match status" value="1"/>
</dbReference>
<proteinExistence type="predicted"/>
<evidence type="ECO:0000259" key="2">
    <source>
        <dbReference type="Pfam" id="PF16408"/>
    </source>
</evidence>